<keyword evidence="3" id="KW-1185">Reference proteome</keyword>
<dbReference type="AlphaFoldDB" id="A0A165Z0R6"/>
<feature type="region of interest" description="Disordered" evidence="1">
    <location>
        <begin position="1"/>
        <end position="21"/>
    </location>
</feature>
<accession>A0A165Z0R6</accession>
<proteinExistence type="predicted"/>
<evidence type="ECO:0000313" key="3">
    <source>
        <dbReference type="Proteomes" id="UP000076798"/>
    </source>
</evidence>
<reference evidence="2 3" key="1">
    <citation type="journal article" date="2016" name="Mol. Biol. Evol.">
        <title>Comparative Genomics of Early-Diverging Mushroom-Forming Fungi Provides Insights into the Origins of Lignocellulose Decay Capabilities.</title>
        <authorList>
            <person name="Nagy L.G."/>
            <person name="Riley R."/>
            <person name="Tritt A."/>
            <person name="Adam C."/>
            <person name="Daum C."/>
            <person name="Floudas D."/>
            <person name="Sun H."/>
            <person name="Yadav J.S."/>
            <person name="Pangilinan J."/>
            <person name="Larsson K.H."/>
            <person name="Matsuura K."/>
            <person name="Barry K."/>
            <person name="Labutti K."/>
            <person name="Kuo R."/>
            <person name="Ohm R.A."/>
            <person name="Bhattacharya S.S."/>
            <person name="Shirouzu T."/>
            <person name="Yoshinaga Y."/>
            <person name="Martin F.M."/>
            <person name="Grigoriev I.V."/>
            <person name="Hibbett D.S."/>
        </authorList>
    </citation>
    <scope>NUCLEOTIDE SEQUENCE [LARGE SCALE GENOMIC DNA]</scope>
    <source>
        <strain evidence="2 3">HHB10207 ss-3</strain>
    </source>
</reference>
<gene>
    <name evidence="2" type="ORF">SISSUDRAFT_1036774</name>
</gene>
<feature type="region of interest" description="Disordered" evidence="1">
    <location>
        <begin position="222"/>
        <end position="259"/>
    </location>
</feature>
<evidence type="ECO:0000256" key="1">
    <source>
        <dbReference type="SAM" id="MobiDB-lite"/>
    </source>
</evidence>
<dbReference type="Proteomes" id="UP000076798">
    <property type="component" value="Unassembled WGS sequence"/>
</dbReference>
<name>A0A165Z0R6_9AGAM</name>
<protein>
    <submittedName>
        <fullName evidence="2">Uncharacterized protein</fullName>
    </submittedName>
</protein>
<dbReference type="EMBL" id="KV428217">
    <property type="protein sequence ID" value="KZT33809.1"/>
    <property type="molecule type" value="Genomic_DNA"/>
</dbReference>
<sequence>MQPFHQDPPLNPPSPQANMDSEDNVDLQLDAHGRRIDLNLLGHLPPSATPQAHQAHQAPPALGILAPELSVAAGTSESIDLDEHDQWSDCYKHSMKADSTLLTDSSYFLTVHGRSQVKGQLSGVMNLLREDFNAIANDYANDPDGHRTSQAQTEAKLCSHRNTIERAIGTVLDDPIHYAGRDNLHALANSLQFPPNAGPLLEMVYQILRVLILKMVADEFDEGPEAEADSSGSVEGGGPAQPNEVDENNMEPILPGLDQ</sequence>
<organism evidence="2 3">
    <name type="scientific">Sistotremastrum suecicum HHB10207 ss-3</name>
    <dbReference type="NCBI Taxonomy" id="1314776"/>
    <lineage>
        <taxon>Eukaryota</taxon>
        <taxon>Fungi</taxon>
        <taxon>Dikarya</taxon>
        <taxon>Basidiomycota</taxon>
        <taxon>Agaricomycotina</taxon>
        <taxon>Agaricomycetes</taxon>
        <taxon>Sistotremastrales</taxon>
        <taxon>Sistotremastraceae</taxon>
        <taxon>Sistotremastrum</taxon>
    </lineage>
</organism>
<evidence type="ECO:0000313" key="2">
    <source>
        <dbReference type="EMBL" id="KZT33809.1"/>
    </source>
</evidence>